<dbReference type="Proteomes" id="UP001063166">
    <property type="component" value="Unassembled WGS sequence"/>
</dbReference>
<dbReference type="AlphaFoldDB" id="A0A9P3PMZ8"/>
<proteinExistence type="predicted"/>
<evidence type="ECO:0000313" key="2">
    <source>
        <dbReference type="Proteomes" id="UP001063166"/>
    </source>
</evidence>
<comment type="caution">
    <text evidence="1">The sequence shown here is derived from an EMBL/GenBank/DDBJ whole genome shotgun (WGS) entry which is preliminary data.</text>
</comment>
<dbReference type="EMBL" id="BRPK01000006">
    <property type="protein sequence ID" value="GLB39352.1"/>
    <property type="molecule type" value="Genomic_DNA"/>
</dbReference>
<evidence type="ECO:0000313" key="1">
    <source>
        <dbReference type="EMBL" id="GLB39352.1"/>
    </source>
</evidence>
<gene>
    <name evidence="1" type="ORF">LshimejAT787_0605140</name>
</gene>
<name>A0A9P3PMZ8_LYOSH</name>
<reference evidence="1" key="1">
    <citation type="submission" date="2022-07" db="EMBL/GenBank/DDBJ databases">
        <title>The genome of Lyophyllum shimeji provides insight into the initial evolution of ectomycorrhizal fungal genome.</title>
        <authorList>
            <person name="Kobayashi Y."/>
            <person name="Shibata T."/>
            <person name="Hirakawa H."/>
            <person name="Shigenobu S."/>
            <person name="Nishiyama T."/>
            <person name="Yamada A."/>
            <person name="Hasebe M."/>
            <person name="Kawaguchi M."/>
        </authorList>
    </citation>
    <scope>NUCLEOTIDE SEQUENCE</scope>
    <source>
        <strain evidence="1">AT787</strain>
    </source>
</reference>
<organism evidence="1 2">
    <name type="scientific">Lyophyllum shimeji</name>
    <name type="common">Hon-shimeji</name>
    <name type="synonym">Tricholoma shimeji</name>
    <dbReference type="NCBI Taxonomy" id="47721"/>
    <lineage>
        <taxon>Eukaryota</taxon>
        <taxon>Fungi</taxon>
        <taxon>Dikarya</taxon>
        <taxon>Basidiomycota</taxon>
        <taxon>Agaricomycotina</taxon>
        <taxon>Agaricomycetes</taxon>
        <taxon>Agaricomycetidae</taxon>
        <taxon>Agaricales</taxon>
        <taxon>Tricholomatineae</taxon>
        <taxon>Lyophyllaceae</taxon>
        <taxon>Lyophyllum</taxon>
    </lineage>
</organism>
<keyword evidence="2" id="KW-1185">Reference proteome</keyword>
<sequence length="208" mass="22701">MLSISYVMRRFTVAGTKRTLSTGKLHDPTALPVTSILRTAPAPDHRCVVHWWDATTIGVLGPRPPKLPHLPGFSAASGASYLVDLSASLSWPTIAGSDEDDTSSQCYSCPDTPELTMSCASSVSDEGFQFCYTDNGELKAFGNGQPLKRVSTITGNVGFAKARRRNSSVAECERIDAAPLNRWRHQNKIHVPHVLDTIVEEDENQEDC</sequence>
<protein>
    <submittedName>
        <fullName evidence="1">Uncharacterized protein</fullName>
    </submittedName>
</protein>
<accession>A0A9P3PMZ8</accession>